<keyword evidence="2" id="KW-1185">Reference proteome</keyword>
<accession>A0A7D9L568</accession>
<evidence type="ECO:0000313" key="1">
    <source>
        <dbReference type="EMBL" id="CAB4025399.1"/>
    </source>
</evidence>
<feature type="non-terminal residue" evidence="1">
    <location>
        <position position="1"/>
    </location>
</feature>
<reference evidence="1" key="1">
    <citation type="submission" date="2020-04" db="EMBL/GenBank/DDBJ databases">
        <authorList>
            <person name="Alioto T."/>
            <person name="Alioto T."/>
            <person name="Gomez Garrido J."/>
        </authorList>
    </citation>
    <scope>NUCLEOTIDE SEQUENCE</scope>
    <source>
        <strain evidence="1">A484AB</strain>
    </source>
</reference>
<comment type="caution">
    <text evidence="1">The sequence shown here is derived from an EMBL/GenBank/DDBJ whole genome shotgun (WGS) entry which is preliminary data.</text>
</comment>
<dbReference type="AlphaFoldDB" id="A0A7D9L568"/>
<sequence>MIKSNVATIESDLVLFKQEISKKLELALESLKEKDELKTLGKKFKKTESNEFKLRETMCDMRIKLLEQEEVATKKQHQDHLKTQMKVNSISEELSTNMSTIPPSNTTQHAITDLKLPRNDDEDNFPTQHLSQLTMTPTEPTDQSLSTSYLSVPFPRHQNPNTSQFWNQLSSPFPRPENMDPNHSQYPLRSTFPRSLIPQQGPNPVVQPPRPHYPYAPGLPPPNLTPRPPNTYVSPRQNIPALLPWYTPRRQLPKIENKMIPPLPPHLVELVKQLHGALSANIAEKSSHCGRLSEDETSAFSAKGDVMLIGDFNARTGKLKDYVSNE</sequence>
<proteinExistence type="predicted"/>
<dbReference type="EMBL" id="CACRXK020013581">
    <property type="protein sequence ID" value="CAB4025399.1"/>
    <property type="molecule type" value="Genomic_DNA"/>
</dbReference>
<name>A0A7D9L568_PARCT</name>
<gene>
    <name evidence="1" type="ORF">PACLA_8A003674</name>
</gene>
<protein>
    <submittedName>
        <fullName evidence="1">Uncharacterized protein</fullName>
    </submittedName>
</protein>
<organism evidence="1 2">
    <name type="scientific">Paramuricea clavata</name>
    <name type="common">Red gorgonian</name>
    <name type="synonym">Violescent sea-whip</name>
    <dbReference type="NCBI Taxonomy" id="317549"/>
    <lineage>
        <taxon>Eukaryota</taxon>
        <taxon>Metazoa</taxon>
        <taxon>Cnidaria</taxon>
        <taxon>Anthozoa</taxon>
        <taxon>Octocorallia</taxon>
        <taxon>Malacalcyonacea</taxon>
        <taxon>Plexauridae</taxon>
        <taxon>Paramuricea</taxon>
    </lineage>
</organism>
<evidence type="ECO:0000313" key="2">
    <source>
        <dbReference type="Proteomes" id="UP001152795"/>
    </source>
</evidence>
<dbReference type="Proteomes" id="UP001152795">
    <property type="component" value="Unassembled WGS sequence"/>
</dbReference>